<evidence type="ECO:0000313" key="2">
    <source>
        <dbReference type="Proteomes" id="UP001055811"/>
    </source>
</evidence>
<comment type="caution">
    <text evidence="1">The sequence shown here is derived from an EMBL/GenBank/DDBJ whole genome shotgun (WGS) entry which is preliminary data.</text>
</comment>
<dbReference type="Proteomes" id="UP001055811">
    <property type="component" value="Linkage Group LG03"/>
</dbReference>
<evidence type="ECO:0000313" key="1">
    <source>
        <dbReference type="EMBL" id="KAI3767303.1"/>
    </source>
</evidence>
<accession>A0ACB9F7H5</accession>
<name>A0ACB9F7H5_CICIN</name>
<keyword evidence="2" id="KW-1185">Reference proteome</keyword>
<reference evidence="2" key="1">
    <citation type="journal article" date="2022" name="Mol. Ecol. Resour.">
        <title>The genomes of chicory, endive, great burdock and yacon provide insights into Asteraceae palaeo-polyploidization history and plant inulin production.</title>
        <authorList>
            <person name="Fan W."/>
            <person name="Wang S."/>
            <person name="Wang H."/>
            <person name="Wang A."/>
            <person name="Jiang F."/>
            <person name="Liu H."/>
            <person name="Zhao H."/>
            <person name="Xu D."/>
            <person name="Zhang Y."/>
        </authorList>
    </citation>
    <scope>NUCLEOTIDE SEQUENCE [LARGE SCALE GENOMIC DNA]</scope>
    <source>
        <strain evidence="2">cv. Punajuju</strain>
    </source>
</reference>
<reference evidence="1 2" key="2">
    <citation type="journal article" date="2022" name="Mol. Ecol. Resour.">
        <title>The genomes of chicory, endive, great burdock and yacon provide insights into Asteraceae paleo-polyploidization history and plant inulin production.</title>
        <authorList>
            <person name="Fan W."/>
            <person name="Wang S."/>
            <person name="Wang H."/>
            <person name="Wang A."/>
            <person name="Jiang F."/>
            <person name="Liu H."/>
            <person name="Zhao H."/>
            <person name="Xu D."/>
            <person name="Zhang Y."/>
        </authorList>
    </citation>
    <scope>NUCLEOTIDE SEQUENCE [LARGE SCALE GENOMIC DNA]</scope>
    <source>
        <strain evidence="2">cv. Punajuju</strain>
        <tissue evidence="1">Leaves</tissue>
    </source>
</reference>
<gene>
    <name evidence="1" type="ORF">L2E82_17398</name>
</gene>
<sequence length="186" mass="21158">MPRSLESHLSNKTISLYWKTLTRIISEITNALLFLHTSQPGEVLHGKLKPENILLNSELSCKLWNFRFSPPVNEETFRCHSFRQYEERSGPFSFTDPESTGLINEVRKVVSGSNLASILDPSAGEWSSFVAKWLADLGLQCCESDVRDRPVILPLLVKELEQLSLLEDRRIPSFFLCPILKVSVLL</sequence>
<organism evidence="1 2">
    <name type="scientific">Cichorium intybus</name>
    <name type="common">Chicory</name>
    <dbReference type="NCBI Taxonomy" id="13427"/>
    <lineage>
        <taxon>Eukaryota</taxon>
        <taxon>Viridiplantae</taxon>
        <taxon>Streptophyta</taxon>
        <taxon>Embryophyta</taxon>
        <taxon>Tracheophyta</taxon>
        <taxon>Spermatophyta</taxon>
        <taxon>Magnoliopsida</taxon>
        <taxon>eudicotyledons</taxon>
        <taxon>Gunneridae</taxon>
        <taxon>Pentapetalae</taxon>
        <taxon>asterids</taxon>
        <taxon>campanulids</taxon>
        <taxon>Asterales</taxon>
        <taxon>Asteraceae</taxon>
        <taxon>Cichorioideae</taxon>
        <taxon>Cichorieae</taxon>
        <taxon>Cichoriinae</taxon>
        <taxon>Cichorium</taxon>
    </lineage>
</organism>
<proteinExistence type="predicted"/>
<protein>
    <submittedName>
        <fullName evidence="1">Uncharacterized protein</fullName>
    </submittedName>
</protein>
<dbReference type="EMBL" id="CM042011">
    <property type="protein sequence ID" value="KAI3767303.1"/>
    <property type="molecule type" value="Genomic_DNA"/>
</dbReference>